<accession>A0A251UJ11</accession>
<evidence type="ECO:0000256" key="1">
    <source>
        <dbReference type="SAM" id="MobiDB-lite"/>
    </source>
</evidence>
<feature type="region of interest" description="Disordered" evidence="1">
    <location>
        <begin position="45"/>
        <end position="66"/>
    </location>
</feature>
<protein>
    <submittedName>
        <fullName evidence="2">Uncharacterized protein</fullName>
    </submittedName>
</protein>
<dbReference type="InParanoid" id="A0A251UJ11"/>
<evidence type="ECO:0000313" key="2">
    <source>
        <dbReference type="EMBL" id="OTG23033.1"/>
    </source>
</evidence>
<sequence length="66" mass="7110">MITLTLVVHISKDSPSSQRLQPISSLLSLNFRFIPPLSPQLNSITTIHQTSISSPSSSHSSGKDPP</sequence>
<reference evidence="3" key="1">
    <citation type="journal article" date="2017" name="Nature">
        <title>The sunflower genome provides insights into oil metabolism, flowering and Asterid evolution.</title>
        <authorList>
            <person name="Badouin H."/>
            <person name="Gouzy J."/>
            <person name="Grassa C.J."/>
            <person name="Murat F."/>
            <person name="Staton S.E."/>
            <person name="Cottret L."/>
            <person name="Lelandais-Briere C."/>
            <person name="Owens G.L."/>
            <person name="Carrere S."/>
            <person name="Mayjonade B."/>
            <person name="Legrand L."/>
            <person name="Gill N."/>
            <person name="Kane N.C."/>
            <person name="Bowers J.E."/>
            <person name="Hubner S."/>
            <person name="Bellec A."/>
            <person name="Berard A."/>
            <person name="Berges H."/>
            <person name="Blanchet N."/>
            <person name="Boniface M.C."/>
            <person name="Brunel D."/>
            <person name="Catrice O."/>
            <person name="Chaidir N."/>
            <person name="Claudel C."/>
            <person name="Donnadieu C."/>
            <person name="Faraut T."/>
            <person name="Fievet G."/>
            <person name="Helmstetter N."/>
            <person name="King M."/>
            <person name="Knapp S.J."/>
            <person name="Lai Z."/>
            <person name="Le Paslier M.C."/>
            <person name="Lippi Y."/>
            <person name="Lorenzon L."/>
            <person name="Mandel J.R."/>
            <person name="Marage G."/>
            <person name="Marchand G."/>
            <person name="Marquand E."/>
            <person name="Bret-Mestries E."/>
            <person name="Morien E."/>
            <person name="Nambeesan S."/>
            <person name="Nguyen T."/>
            <person name="Pegot-Espagnet P."/>
            <person name="Pouilly N."/>
            <person name="Raftis F."/>
            <person name="Sallet E."/>
            <person name="Schiex T."/>
            <person name="Thomas J."/>
            <person name="Vandecasteele C."/>
            <person name="Vares D."/>
            <person name="Vear F."/>
            <person name="Vautrin S."/>
            <person name="Crespi M."/>
            <person name="Mangin B."/>
            <person name="Burke J.M."/>
            <person name="Salse J."/>
            <person name="Munos S."/>
            <person name="Vincourt P."/>
            <person name="Rieseberg L.H."/>
            <person name="Langlade N.B."/>
        </authorList>
    </citation>
    <scope>NUCLEOTIDE SEQUENCE [LARGE SCALE GENOMIC DNA]</scope>
    <source>
        <strain evidence="3">cv. SF193</strain>
    </source>
</reference>
<evidence type="ECO:0000313" key="3">
    <source>
        <dbReference type="Proteomes" id="UP000215914"/>
    </source>
</evidence>
<name>A0A251UJ11_HELAN</name>
<proteinExistence type="predicted"/>
<dbReference type="AlphaFoldDB" id="A0A251UJ11"/>
<keyword evidence="3" id="KW-1185">Reference proteome</keyword>
<dbReference type="Proteomes" id="UP000215914">
    <property type="component" value="Chromosome 6"/>
</dbReference>
<dbReference type="EMBL" id="CM007895">
    <property type="protein sequence ID" value="OTG23033.1"/>
    <property type="molecule type" value="Genomic_DNA"/>
</dbReference>
<feature type="compositionally biased region" description="Low complexity" evidence="1">
    <location>
        <begin position="45"/>
        <end position="60"/>
    </location>
</feature>
<organism evidence="2 3">
    <name type="scientific">Helianthus annuus</name>
    <name type="common">Common sunflower</name>
    <dbReference type="NCBI Taxonomy" id="4232"/>
    <lineage>
        <taxon>Eukaryota</taxon>
        <taxon>Viridiplantae</taxon>
        <taxon>Streptophyta</taxon>
        <taxon>Embryophyta</taxon>
        <taxon>Tracheophyta</taxon>
        <taxon>Spermatophyta</taxon>
        <taxon>Magnoliopsida</taxon>
        <taxon>eudicotyledons</taxon>
        <taxon>Gunneridae</taxon>
        <taxon>Pentapetalae</taxon>
        <taxon>asterids</taxon>
        <taxon>campanulids</taxon>
        <taxon>Asterales</taxon>
        <taxon>Asteraceae</taxon>
        <taxon>Asteroideae</taxon>
        <taxon>Heliantheae alliance</taxon>
        <taxon>Heliantheae</taxon>
        <taxon>Helianthus</taxon>
    </lineage>
</organism>
<gene>
    <name evidence="2" type="ORF">HannXRQ_Chr06g0177921</name>
</gene>